<keyword evidence="3 5" id="KW-1133">Transmembrane helix</keyword>
<keyword evidence="7" id="KW-1185">Reference proteome</keyword>
<dbReference type="InterPro" id="IPR059112">
    <property type="entry name" value="CysZ/EI24"/>
</dbReference>
<protein>
    <submittedName>
        <fullName evidence="6">EI24 domain-containing protein</fullName>
    </submittedName>
</protein>
<proteinExistence type="predicted"/>
<reference evidence="7" key="1">
    <citation type="journal article" date="2019" name="Int. J. Syst. Evol. Microbiol.">
        <title>The Global Catalogue of Microorganisms (GCM) 10K type strain sequencing project: providing services to taxonomists for standard genome sequencing and annotation.</title>
        <authorList>
            <consortium name="The Broad Institute Genomics Platform"/>
            <consortium name="The Broad Institute Genome Sequencing Center for Infectious Disease"/>
            <person name="Wu L."/>
            <person name="Ma J."/>
        </authorList>
    </citation>
    <scope>NUCLEOTIDE SEQUENCE [LARGE SCALE GENOMIC DNA]</scope>
    <source>
        <strain evidence="7">CGMCC 4.7283</strain>
    </source>
</reference>
<gene>
    <name evidence="6" type="ORF">ACFO5X_00935</name>
</gene>
<evidence type="ECO:0000256" key="5">
    <source>
        <dbReference type="SAM" id="Phobius"/>
    </source>
</evidence>
<dbReference type="Pfam" id="PF07264">
    <property type="entry name" value="EI24"/>
    <property type="match status" value="1"/>
</dbReference>
<evidence type="ECO:0000256" key="2">
    <source>
        <dbReference type="ARBA" id="ARBA00022692"/>
    </source>
</evidence>
<evidence type="ECO:0000313" key="7">
    <source>
        <dbReference type="Proteomes" id="UP001595973"/>
    </source>
</evidence>
<comment type="caution">
    <text evidence="6">The sequence shown here is derived from an EMBL/GenBank/DDBJ whole genome shotgun (WGS) entry which is preliminary data.</text>
</comment>
<dbReference type="Proteomes" id="UP001595973">
    <property type="component" value="Unassembled WGS sequence"/>
</dbReference>
<sequence>MILRSFLLALGQIGDPKFRKVLALGVLLSFALLVAAYALLLWGIQAMTGETVSIPLIGEVRWLDDLLGFASFIFMMVLSFFLMVPVASAITSMFLDDVAQAVEEEHYPLLPPAPKVPFGDALRDTINYLGVLIGANAIAFVIAAVAFLAFPPAWPLIFYGLNGFLLGREYFTLAAMRRIGRERAIALRQRHRGTIWLAGVLMALPLSIPLVGLVIPILGAATFTHIFHALNDTRRG</sequence>
<keyword evidence="4 5" id="KW-0472">Membrane</keyword>
<feature type="transmembrane region" description="Helical" evidence="5">
    <location>
        <begin position="195"/>
        <end position="218"/>
    </location>
</feature>
<evidence type="ECO:0000256" key="3">
    <source>
        <dbReference type="ARBA" id="ARBA00022989"/>
    </source>
</evidence>
<keyword evidence="2 5" id="KW-0812">Transmembrane</keyword>
<feature type="transmembrane region" description="Helical" evidence="5">
    <location>
        <begin position="66"/>
        <end position="87"/>
    </location>
</feature>
<evidence type="ECO:0000256" key="4">
    <source>
        <dbReference type="ARBA" id="ARBA00023136"/>
    </source>
</evidence>
<dbReference type="RefSeq" id="WP_380715022.1">
    <property type="nucleotide sequence ID" value="NZ_JBHSGI010000002.1"/>
</dbReference>
<accession>A0ABV9KB58</accession>
<dbReference type="EMBL" id="JBHSGI010000002">
    <property type="protein sequence ID" value="MFC4667104.1"/>
    <property type="molecule type" value="Genomic_DNA"/>
</dbReference>
<evidence type="ECO:0000256" key="1">
    <source>
        <dbReference type="ARBA" id="ARBA00004141"/>
    </source>
</evidence>
<evidence type="ECO:0000313" key="6">
    <source>
        <dbReference type="EMBL" id="MFC4667104.1"/>
    </source>
</evidence>
<feature type="transmembrane region" description="Helical" evidence="5">
    <location>
        <begin position="21"/>
        <end position="46"/>
    </location>
</feature>
<feature type="transmembrane region" description="Helical" evidence="5">
    <location>
        <begin position="156"/>
        <end position="175"/>
    </location>
</feature>
<name>A0ABV9KB58_9RHOB</name>
<comment type="subcellular location">
    <subcellularLocation>
        <location evidence="1">Membrane</location>
        <topology evidence="1">Multi-pass membrane protein</topology>
    </subcellularLocation>
</comment>
<organism evidence="6 7">
    <name type="scientific">Seohaeicola nanhaiensis</name>
    <dbReference type="NCBI Taxonomy" id="1387282"/>
    <lineage>
        <taxon>Bacteria</taxon>
        <taxon>Pseudomonadati</taxon>
        <taxon>Pseudomonadota</taxon>
        <taxon>Alphaproteobacteria</taxon>
        <taxon>Rhodobacterales</taxon>
        <taxon>Roseobacteraceae</taxon>
        <taxon>Seohaeicola</taxon>
    </lineage>
</organism>
<feature type="transmembrane region" description="Helical" evidence="5">
    <location>
        <begin position="128"/>
        <end position="150"/>
    </location>
</feature>